<dbReference type="InterPro" id="IPR004088">
    <property type="entry name" value="KH_dom_type_1"/>
</dbReference>
<evidence type="ECO:0000256" key="6">
    <source>
        <dbReference type="ARBA" id="ARBA00022723"/>
    </source>
</evidence>
<dbReference type="OrthoDB" id="9804305at2"/>
<evidence type="ECO:0000256" key="4">
    <source>
        <dbReference type="ARBA" id="ARBA00022679"/>
    </source>
</evidence>
<dbReference type="InterPro" id="IPR036345">
    <property type="entry name" value="ExoRNase_PH_dom2_sf"/>
</dbReference>
<keyword evidence="6 9" id="KW-0479">Metal-binding</keyword>
<dbReference type="Pfam" id="PF03725">
    <property type="entry name" value="RNase_PH_C"/>
    <property type="match status" value="2"/>
</dbReference>
<accession>A0A1V2DRH9</accession>
<dbReference type="CDD" id="cd02393">
    <property type="entry name" value="KH-I_PNPase"/>
    <property type="match status" value="1"/>
</dbReference>
<dbReference type="STRING" id="135739.BTO32_11100"/>
<keyword evidence="12" id="KW-1185">Reference proteome</keyword>
<sequence length="706" mass="76410">MELQPRTKTFEMGGQTFTLETGRIARQATGAVLVTSGETAVLGTVVGAKEAKPGQGFFPLTVNYIEKTYAVGKIPGGFFKREGRPSEKETLTSRLIDRPIRPLFPEGFMNEVQVICTVMSASKEQDPDIAAMLAASAALAISGIPFEGPIGAARVGFTDDKGYFLNPTFAELESSLLDMVVAGTEDAVLMVESEAKGLTEDQMLGGVLFAHQEMQTAIKAIKEFAAEVGKPRWDWQPEPENTDLLNALKAEFGAAIEEAYGIRDKMARYERLGEIKARAVEAFAGDEEGRPSEEDVKKYLGKIEKQIVRQQVLDGKPRIDGRDNKTVRPIKVEVGILPNVHGSALFTRGETQAIVTATLGTTRDVQIIDALEGEKKDAFLFHYNFPPYSVGEAGRMGSPGRREIGHGRLAKRGVAAVMPSIDEFPYAIRAVSEITESNGSSSMASVCGSSLALMDAGVPLKAPVAGIAMGLVKEGDRFAVLTDILGDEDHLGDMDFKVAGTQDGVTALQMDIKINGITDEIMEIALQQAHEARLHILEEMNKVIAEPRAELSERAPSITAIKIHPDKIREVIGKGGSVIRAICDETGASIDLDDDGNVKIYADNQAAAQAAVNRIREITAEIEVGAIYKGRVERIVDFGAFVNILPGKDGLVHISQISDRRIENVSDELSEGQEVLVKVLDVDNRGRVKLSMKEVKEGEQPTDFSA</sequence>
<dbReference type="InterPro" id="IPR012340">
    <property type="entry name" value="NA-bd_OB-fold"/>
</dbReference>
<name>A0A1V2DRH9_9GAMM</name>
<dbReference type="PROSITE" id="PS50126">
    <property type="entry name" value="S1"/>
    <property type="match status" value="1"/>
</dbReference>
<feature type="binding site" evidence="9">
    <location>
        <position position="495"/>
    </location>
    <ligand>
        <name>Mg(2+)</name>
        <dbReference type="ChEBI" id="CHEBI:18420"/>
    </ligand>
</feature>
<dbReference type="HAMAP" id="MF_01595">
    <property type="entry name" value="PNPase"/>
    <property type="match status" value="1"/>
</dbReference>
<keyword evidence="5 9" id="KW-0548">Nucleotidyltransferase</keyword>
<dbReference type="NCBIfam" id="NF008805">
    <property type="entry name" value="PRK11824.1"/>
    <property type="match status" value="1"/>
</dbReference>
<gene>
    <name evidence="9" type="primary">pnp</name>
    <name evidence="11" type="ORF">BTO32_11100</name>
</gene>
<dbReference type="InterPro" id="IPR003029">
    <property type="entry name" value="S1_domain"/>
</dbReference>
<dbReference type="SMART" id="SM00316">
    <property type="entry name" value="S1"/>
    <property type="match status" value="1"/>
</dbReference>
<keyword evidence="8 9" id="KW-0694">RNA-binding</keyword>
<dbReference type="FunFam" id="3.30.230.70:FF:000002">
    <property type="entry name" value="Polyribonucleotide nucleotidyltransferase"/>
    <property type="match status" value="1"/>
</dbReference>
<dbReference type="InterPro" id="IPR012162">
    <property type="entry name" value="PNPase"/>
</dbReference>
<dbReference type="Pfam" id="PF00013">
    <property type="entry name" value="KH_1"/>
    <property type="match status" value="1"/>
</dbReference>
<dbReference type="InterPro" id="IPR015847">
    <property type="entry name" value="ExoRNase_PH_dom2"/>
</dbReference>
<evidence type="ECO:0000259" key="10">
    <source>
        <dbReference type="PROSITE" id="PS50126"/>
    </source>
</evidence>
<comment type="subunit">
    <text evidence="9">Component of the RNA degradosome, which is a multiprotein complex involved in RNA processing and mRNA degradation.</text>
</comment>
<evidence type="ECO:0000313" key="11">
    <source>
        <dbReference type="EMBL" id="ONF43227.1"/>
    </source>
</evidence>
<dbReference type="SUPFAM" id="SSF54211">
    <property type="entry name" value="Ribosomal protein S5 domain 2-like"/>
    <property type="match status" value="2"/>
</dbReference>
<comment type="catalytic activity">
    <reaction evidence="9">
        <text>RNA(n+1) + phosphate = RNA(n) + a ribonucleoside 5'-diphosphate</text>
        <dbReference type="Rhea" id="RHEA:22096"/>
        <dbReference type="Rhea" id="RHEA-COMP:14527"/>
        <dbReference type="Rhea" id="RHEA-COMP:17342"/>
        <dbReference type="ChEBI" id="CHEBI:43474"/>
        <dbReference type="ChEBI" id="CHEBI:57930"/>
        <dbReference type="ChEBI" id="CHEBI:140395"/>
        <dbReference type="EC" id="2.7.7.8"/>
    </reaction>
</comment>
<dbReference type="SUPFAM" id="SSF46915">
    <property type="entry name" value="Polynucleotide phosphorylase/guanosine pentaphosphate synthase (PNPase/GPSI), domain 3"/>
    <property type="match status" value="1"/>
</dbReference>
<dbReference type="Pfam" id="PF01138">
    <property type="entry name" value="RNase_PH"/>
    <property type="match status" value="2"/>
</dbReference>
<dbReference type="InterPro" id="IPR004087">
    <property type="entry name" value="KH_dom"/>
</dbReference>
<dbReference type="GO" id="GO:0000175">
    <property type="term" value="F:3'-5'-RNA exonuclease activity"/>
    <property type="evidence" value="ECO:0007669"/>
    <property type="project" value="TreeGrafter"/>
</dbReference>
<dbReference type="Proteomes" id="UP000189339">
    <property type="component" value="Unassembled WGS sequence"/>
</dbReference>
<dbReference type="FunFam" id="3.30.230.70:FF:000001">
    <property type="entry name" value="Polyribonucleotide nucleotidyltransferase"/>
    <property type="match status" value="1"/>
</dbReference>
<dbReference type="SUPFAM" id="SSF50249">
    <property type="entry name" value="Nucleic acid-binding proteins"/>
    <property type="match status" value="1"/>
</dbReference>
<dbReference type="Gene3D" id="2.40.50.140">
    <property type="entry name" value="Nucleic acid-binding proteins"/>
    <property type="match status" value="1"/>
</dbReference>
<dbReference type="Gene3D" id="3.30.1370.10">
    <property type="entry name" value="K Homology domain, type 1"/>
    <property type="match status" value="1"/>
</dbReference>
<dbReference type="AlphaFoldDB" id="A0A1V2DRH9"/>
<keyword evidence="7 9" id="KW-0460">Magnesium</keyword>
<comment type="subcellular location">
    <subcellularLocation>
        <location evidence="1 9">Cytoplasm</location>
    </subcellularLocation>
</comment>
<dbReference type="FunFam" id="3.30.1370.10:FF:000001">
    <property type="entry name" value="Polyribonucleotide nucleotidyltransferase"/>
    <property type="match status" value="1"/>
</dbReference>
<evidence type="ECO:0000256" key="9">
    <source>
        <dbReference type="HAMAP-Rule" id="MF_01595"/>
    </source>
</evidence>
<protein>
    <recommendedName>
        <fullName evidence="9">Polyribonucleotide nucleotidyltransferase</fullName>
        <ecNumber evidence="9">2.7.7.8</ecNumber>
    </recommendedName>
    <alternativeName>
        <fullName evidence="9">Polynucleotide phosphorylase</fullName>
        <shortName evidence="9">PNPase</shortName>
    </alternativeName>
</protein>
<dbReference type="Gene3D" id="3.30.230.70">
    <property type="entry name" value="GHMP Kinase, N-terminal domain"/>
    <property type="match status" value="2"/>
</dbReference>
<evidence type="ECO:0000256" key="3">
    <source>
        <dbReference type="ARBA" id="ARBA00022490"/>
    </source>
</evidence>
<dbReference type="SMART" id="SM00322">
    <property type="entry name" value="KH"/>
    <property type="match status" value="1"/>
</dbReference>
<dbReference type="InterPro" id="IPR036456">
    <property type="entry name" value="PNPase_PH_RNA-bd_sf"/>
</dbReference>
<dbReference type="InterPro" id="IPR036612">
    <property type="entry name" value="KH_dom_type_1_sf"/>
</dbReference>
<feature type="binding site" evidence="9">
    <location>
        <position position="489"/>
    </location>
    <ligand>
        <name>Mg(2+)</name>
        <dbReference type="ChEBI" id="CHEBI:18420"/>
    </ligand>
</feature>
<keyword evidence="3 9" id="KW-0963">Cytoplasm</keyword>
<dbReference type="GO" id="GO:0006396">
    <property type="term" value="P:RNA processing"/>
    <property type="evidence" value="ECO:0007669"/>
    <property type="project" value="InterPro"/>
</dbReference>
<dbReference type="GO" id="GO:0004654">
    <property type="term" value="F:polyribonucleotide nucleotidyltransferase activity"/>
    <property type="evidence" value="ECO:0007669"/>
    <property type="project" value="UniProtKB-UniRule"/>
</dbReference>
<dbReference type="InterPro" id="IPR015848">
    <property type="entry name" value="PNPase_PH_RNA-bd_bac/org-type"/>
</dbReference>
<dbReference type="SUPFAM" id="SSF54791">
    <property type="entry name" value="Eukaryotic type KH-domain (KH-domain type I)"/>
    <property type="match status" value="1"/>
</dbReference>
<evidence type="ECO:0000256" key="7">
    <source>
        <dbReference type="ARBA" id="ARBA00022842"/>
    </source>
</evidence>
<dbReference type="GO" id="GO:0003723">
    <property type="term" value="F:RNA binding"/>
    <property type="evidence" value="ECO:0007669"/>
    <property type="project" value="UniProtKB-UniRule"/>
</dbReference>
<dbReference type="SUPFAM" id="SSF55666">
    <property type="entry name" value="Ribonuclease PH domain 2-like"/>
    <property type="match status" value="2"/>
</dbReference>
<dbReference type="CDD" id="cd04472">
    <property type="entry name" value="S1_PNPase"/>
    <property type="match status" value="1"/>
</dbReference>
<evidence type="ECO:0000256" key="1">
    <source>
        <dbReference type="ARBA" id="ARBA00004496"/>
    </source>
</evidence>
<dbReference type="GO" id="GO:0005829">
    <property type="term" value="C:cytosol"/>
    <property type="evidence" value="ECO:0007669"/>
    <property type="project" value="UniProtKB-ARBA"/>
</dbReference>
<dbReference type="NCBIfam" id="TIGR03591">
    <property type="entry name" value="polynuc_phos"/>
    <property type="match status" value="1"/>
</dbReference>
<dbReference type="Pfam" id="PF00575">
    <property type="entry name" value="S1"/>
    <property type="match status" value="1"/>
</dbReference>
<dbReference type="EMBL" id="MSCW01000007">
    <property type="protein sequence ID" value="ONF43227.1"/>
    <property type="molecule type" value="Genomic_DNA"/>
</dbReference>
<organism evidence="11 12">
    <name type="scientific">Marinobacter lutaoensis</name>
    <dbReference type="NCBI Taxonomy" id="135739"/>
    <lineage>
        <taxon>Bacteria</taxon>
        <taxon>Pseudomonadati</taxon>
        <taxon>Pseudomonadota</taxon>
        <taxon>Gammaproteobacteria</taxon>
        <taxon>Pseudomonadales</taxon>
        <taxon>Marinobacteraceae</taxon>
        <taxon>Marinobacter</taxon>
    </lineage>
</organism>
<dbReference type="PANTHER" id="PTHR11252">
    <property type="entry name" value="POLYRIBONUCLEOTIDE NUCLEOTIDYLTRANSFERASE"/>
    <property type="match status" value="1"/>
</dbReference>
<proteinExistence type="inferred from homology"/>
<dbReference type="CDD" id="cd11363">
    <property type="entry name" value="RNase_PH_PNPase_1"/>
    <property type="match status" value="1"/>
</dbReference>
<feature type="domain" description="S1 motif" evidence="10">
    <location>
        <begin position="625"/>
        <end position="693"/>
    </location>
</feature>
<evidence type="ECO:0000256" key="2">
    <source>
        <dbReference type="ARBA" id="ARBA00007404"/>
    </source>
</evidence>
<dbReference type="GO" id="GO:0000287">
    <property type="term" value="F:magnesium ion binding"/>
    <property type="evidence" value="ECO:0007669"/>
    <property type="project" value="UniProtKB-UniRule"/>
</dbReference>
<dbReference type="Pfam" id="PF03726">
    <property type="entry name" value="PNPase"/>
    <property type="match status" value="1"/>
</dbReference>
<evidence type="ECO:0000313" key="12">
    <source>
        <dbReference type="Proteomes" id="UP000189339"/>
    </source>
</evidence>
<dbReference type="InterPro" id="IPR020568">
    <property type="entry name" value="Ribosomal_Su5_D2-typ_SF"/>
</dbReference>
<dbReference type="InterPro" id="IPR027408">
    <property type="entry name" value="PNPase/RNase_PH_dom_sf"/>
</dbReference>
<dbReference type="PANTHER" id="PTHR11252:SF0">
    <property type="entry name" value="POLYRIBONUCLEOTIDE NUCLEOTIDYLTRANSFERASE 1, MITOCHONDRIAL"/>
    <property type="match status" value="1"/>
</dbReference>
<dbReference type="PIRSF" id="PIRSF005499">
    <property type="entry name" value="PNPase"/>
    <property type="match status" value="1"/>
</dbReference>
<reference evidence="11 12" key="1">
    <citation type="submission" date="2016-12" db="EMBL/GenBank/DDBJ databases">
        <title>Marinobacter lutaoensis whole genome sequencing.</title>
        <authorList>
            <person name="Verma A."/>
            <person name="Krishnamurthi S."/>
        </authorList>
    </citation>
    <scope>NUCLEOTIDE SEQUENCE [LARGE SCALE GENOMIC DNA]</scope>
    <source>
        <strain evidence="11 12">T5054</strain>
    </source>
</reference>
<dbReference type="GO" id="GO:0006402">
    <property type="term" value="P:mRNA catabolic process"/>
    <property type="evidence" value="ECO:0007669"/>
    <property type="project" value="UniProtKB-UniRule"/>
</dbReference>
<comment type="similarity">
    <text evidence="2 9">Belongs to the polyribonucleotide nucleotidyltransferase family.</text>
</comment>
<comment type="caution">
    <text evidence="11">The sequence shown here is derived from an EMBL/GenBank/DDBJ whole genome shotgun (WGS) entry which is preliminary data.</text>
</comment>
<comment type="function">
    <text evidence="9">Involved in mRNA degradation. Catalyzes the phosphorolysis of single-stranded polyribonucleotides processively in the 3'- to 5'-direction.</text>
</comment>
<dbReference type="CDD" id="cd11364">
    <property type="entry name" value="RNase_PH_PNPase_2"/>
    <property type="match status" value="1"/>
</dbReference>
<evidence type="ECO:0000256" key="8">
    <source>
        <dbReference type="ARBA" id="ARBA00022884"/>
    </source>
</evidence>
<comment type="cofactor">
    <cofactor evidence="9">
        <name>Mg(2+)</name>
        <dbReference type="ChEBI" id="CHEBI:18420"/>
    </cofactor>
</comment>
<dbReference type="PROSITE" id="PS50084">
    <property type="entry name" value="KH_TYPE_1"/>
    <property type="match status" value="1"/>
</dbReference>
<dbReference type="EC" id="2.7.7.8" evidence="9"/>
<dbReference type="InterPro" id="IPR001247">
    <property type="entry name" value="ExoRNase_PH_dom1"/>
</dbReference>
<keyword evidence="4 9" id="KW-0808">Transferase</keyword>
<evidence type="ECO:0000256" key="5">
    <source>
        <dbReference type="ARBA" id="ARBA00022695"/>
    </source>
</evidence>
<dbReference type="FunFam" id="2.40.50.140:FF:000023">
    <property type="entry name" value="Polyribonucleotide nucleotidyltransferase"/>
    <property type="match status" value="1"/>
</dbReference>